<dbReference type="EMBL" id="CP013344">
    <property type="protein sequence ID" value="AMU90588.1"/>
    <property type="molecule type" value="Genomic_DNA"/>
</dbReference>
<protein>
    <submittedName>
        <fullName evidence="1">Uncharacterized protein</fullName>
    </submittedName>
</protein>
<dbReference type="KEGG" id="smaz:LH19_15730"/>
<proteinExistence type="predicted"/>
<name>A0AAC9FFU1_SPHMC</name>
<accession>A0AAC9FFU1</accession>
<evidence type="ECO:0000313" key="1">
    <source>
        <dbReference type="EMBL" id="AMU90588.1"/>
    </source>
</evidence>
<evidence type="ECO:0000313" key="2">
    <source>
        <dbReference type="Proteomes" id="UP000076088"/>
    </source>
</evidence>
<keyword evidence="2" id="KW-1185">Reference proteome</keyword>
<dbReference type="Proteomes" id="UP000076088">
    <property type="component" value="Chromosome"/>
</dbReference>
<reference evidence="2" key="1">
    <citation type="submission" date="2015-11" db="EMBL/GenBank/DDBJ databases">
        <title>Complete genome sequence of a polyethylene-glycol degrader Sphingopyxis macrogoltabida 203N (NBRC 111659).</title>
        <authorList>
            <person name="Yoshiyuki O."/>
            <person name="Shouta N."/>
            <person name="Nagata Y."/>
            <person name="Numata M."/>
            <person name="Tsuchikane K."/>
            <person name="Hosoyama A."/>
            <person name="Yamazoe A."/>
            <person name="Tsuda M."/>
            <person name="Fujita N."/>
            <person name="Kawai F."/>
        </authorList>
    </citation>
    <scope>NUCLEOTIDE SEQUENCE [LARGE SCALE GENOMIC DNA]</scope>
    <source>
        <strain evidence="2">203N</strain>
    </source>
</reference>
<reference evidence="1 2" key="2">
    <citation type="journal article" date="2016" name="Genome Announc.">
        <title>Complete Genome Sequence of Sphingopyxis macrogoltabida Strain 203N (NBRC 111659), a Polyethylene Glycol Degrader.</title>
        <authorList>
            <person name="Ohtsubo Y."/>
            <person name="Nonoyama S."/>
            <person name="Nagata Y."/>
            <person name="Numata M."/>
            <person name="Tsuchikane K."/>
            <person name="Hosoyama A."/>
            <person name="Yamazoe A."/>
            <person name="Tsuda M."/>
            <person name="Fujita N."/>
            <person name="Kawai F."/>
        </authorList>
    </citation>
    <scope>NUCLEOTIDE SEQUENCE [LARGE SCALE GENOMIC DNA]</scope>
    <source>
        <strain evidence="1 2">203N</strain>
    </source>
</reference>
<dbReference type="AlphaFoldDB" id="A0AAC9FFU1"/>
<sequence>MNDRDLALHGAAIKRHAPAKAIGELVGLSEERAAALLAEAVATGRAIEAKGAYALTPLAGVALQSRYGLHFQHLRDDAGFRSAYDGFERVNRTLKQIITDWQTLDVGGQKVANDHRDKDYDAKIVDRLGALHEQAEPILTGLARELPRLKIYGDKLLAALEAAEDGDIEWVSDIRRDSYHTVWFELHEELLRIMGTERDE</sequence>
<gene>
    <name evidence="1" type="ORF">ATM17_16310</name>
</gene>
<dbReference type="RefSeq" id="WP_054729696.1">
    <property type="nucleotide sequence ID" value="NZ_CP009429.1"/>
</dbReference>
<organism evidence="1 2">
    <name type="scientific">Sphingopyxis macrogoltabida</name>
    <name type="common">Sphingomonas macrogoltabidus</name>
    <dbReference type="NCBI Taxonomy" id="33050"/>
    <lineage>
        <taxon>Bacteria</taxon>
        <taxon>Pseudomonadati</taxon>
        <taxon>Pseudomonadota</taxon>
        <taxon>Alphaproteobacteria</taxon>
        <taxon>Sphingomonadales</taxon>
        <taxon>Sphingomonadaceae</taxon>
        <taxon>Sphingopyxis</taxon>
    </lineage>
</organism>